<evidence type="ECO:0000256" key="1">
    <source>
        <dbReference type="SAM" id="Coils"/>
    </source>
</evidence>
<dbReference type="InterPro" id="IPR053793">
    <property type="entry name" value="PB1-like"/>
</dbReference>
<name>A0AAV7YQC9_9EUKA</name>
<evidence type="ECO:0000259" key="3">
    <source>
        <dbReference type="PROSITE" id="PS51745"/>
    </source>
</evidence>
<dbReference type="EMBL" id="JANTQA010000048">
    <property type="protein sequence ID" value="KAJ3430969.1"/>
    <property type="molecule type" value="Genomic_DNA"/>
</dbReference>
<proteinExistence type="predicted"/>
<comment type="caution">
    <text evidence="4">The sequence shown here is derived from an EMBL/GenBank/DDBJ whole genome shotgun (WGS) entry which is preliminary data.</text>
</comment>
<dbReference type="Gene3D" id="3.10.20.90">
    <property type="entry name" value="Phosphatidylinositol 3-kinase Catalytic Subunit, Chain A, domain 1"/>
    <property type="match status" value="1"/>
</dbReference>
<evidence type="ECO:0000313" key="4">
    <source>
        <dbReference type="EMBL" id="KAJ3430969.1"/>
    </source>
</evidence>
<reference evidence="4" key="1">
    <citation type="submission" date="2022-08" db="EMBL/GenBank/DDBJ databases">
        <title>Novel sulphate-reducing endosymbionts in the free-living metamonad Anaeramoeba.</title>
        <authorList>
            <person name="Jerlstrom-Hultqvist J."/>
            <person name="Cepicka I."/>
            <person name="Gallot-Lavallee L."/>
            <person name="Salas-Leiva D."/>
            <person name="Curtis B.A."/>
            <person name="Zahonova K."/>
            <person name="Pipaliya S."/>
            <person name="Dacks J."/>
            <person name="Roger A.J."/>
        </authorList>
    </citation>
    <scope>NUCLEOTIDE SEQUENCE</scope>
    <source>
        <strain evidence="4">Busselton2</strain>
    </source>
</reference>
<keyword evidence="1" id="KW-0175">Coiled coil</keyword>
<feature type="region of interest" description="Disordered" evidence="2">
    <location>
        <begin position="299"/>
        <end position="370"/>
    </location>
</feature>
<feature type="coiled-coil region" evidence="1">
    <location>
        <begin position="435"/>
        <end position="476"/>
    </location>
</feature>
<dbReference type="SUPFAM" id="SSF46934">
    <property type="entry name" value="UBA-like"/>
    <property type="match status" value="1"/>
</dbReference>
<dbReference type="SUPFAM" id="SSF54277">
    <property type="entry name" value="CAD &amp; PB1 domains"/>
    <property type="match status" value="1"/>
</dbReference>
<protein>
    <submittedName>
        <fullName evidence="4">Sequestosome-1</fullName>
    </submittedName>
</protein>
<evidence type="ECO:0000256" key="2">
    <source>
        <dbReference type="SAM" id="MobiDB-lite"/>
    </source>
</evidence>
<feature type="domain" description="PB1" evidence="3">
    <location>
        <begin position="13"/>
        <end position="97"/>
    </location>
</feature>
<dbReference type="InterPro" id="IPR000270">
    <property type="entry name" value="PB1_dom"/>
</dbReference>
<feature type="compositionally biased region" description="Basic residues" evidence="2">
    <location>
        <begin position="299"/>
        <end position="338"/>
    </location>
</feature>
<dbReference type="CDD" id="cd05992">
    <property type="entry name" value="PB1"/>
    <property type="match status" value="1"/>
</dbReference>
<dbReference type="Proteomes" id="UP001146793">
    <property type="component" value="Unassembled WGS sequence"/>
</dbReference>
<dbReference type="InterPro" id="IPR009060">
    <property type="entry name" value="UBA-like_sf"/>
</dbReference>
<sequence length="552" mass="68034">MTEEMNKLNLKNQISIKIFYQEECRRFSVSEKIDYNELCTIVGDTLSIEFKQDQHFLSYQDEEDELIIFSTDLELSEAFKFAQTFNRSILRLFISIDENKKHKRYEQKENEKQKRFEQKENKKQKRFEQKENEKQERIEQKEENDDSSESLSFSDEEKLMIPYLPRKLYKELQNFLLQIQDDLDKFLNNSLFIEWLKSHFLQILQEYQQIYENGEIQTKLFSNSLKKFLENIEIEPETKDKIEQLFLLIAQKMIKIKQDEQKFPFEMIFKTMSETPFPDLLTTIRESSKNKFQRKVHKRKCKHEKRKKKYQKFKSKKKDNHNFTKKKIIKKYKNKKDGKKQPQLYKHSKYNRSYKSKKKYDPNNDKFNKKKLQKYKKEYNTRRGRKFERKNPNSFKPKMKSVYSNMNKVRNDHDHNFLDTKQNLKLKNNFKQEIKEQIRIERKQWKQHKKQFRKQKMDFKKQLRKQRNKIKKENKQFPDKRKYNTKHYRKNNSKHYRKKFNKKKIPKNVIYQEELTVLENIGFINHDLNLKLLSIYNGDTKQTIQALLNKLY</sequence>
<feature type="compositionally biased region" description="Basic and acidic residues" evidence="2">
    <location>
        <begin position="106"/>
        <end position="141"/>
    </location>
</feature>
<dbReference type="Pfam" id="PF00564">
    <property type="entry name" value="PB1"/>
    <property type="match status" value="1"/>
</dbReference>
<gene>
    <name evidence="4" type="ORF">M0812_02644</name>
</gene>
<accession>A0AAV7YQC9</accession>
<evidence type="ECO:0000313" key="5">
    <source>
        <dbReference type="Proteomes" id="UP001146793"/>
    </source>
</evidence>
<feature type="region of interest" description="Disordered" evidence="2">
    <location>
        <begin position="104"/>
        <end position="153"/>
    </location>
</feature>
<dbReference type="Gene3D" id="1.10.8.10">
    <property type="entry name" value="DNA helicase RuvA subunit, C-terminal domain"/>
    <property type="match status" value="1"/>
</dbReference>
<dbReference type="PROSITE" id="PS51745">
    <property type="entry name" value="PB1"/>
    <property type="match status" value="1"/>
</dbReference>
<dbReference type="AlphaFoldDB" id="A0AAV7YQC9"/>
<organism evidence="4 5">
    <name type="scientific">Anaeramoeba flamelloides</name>
    <dbReference type="NCBI Taxonomy" id="1746091"/>
    <lineage>
        <taxon>Eukaryota</taxon>
        <taxon>Metamonada</taxon>
        <taxon>Anaeramoebidae</taxon>
        <taxon>Anaeramoeba</taxon>
    </lineage>
</organism>
<feature type="compositionally biased region" description="Basic residues" evidence="2">
    <location>
        <begin position="346"/>
        <end position="358"/>
    </location>
</feature>
<dbReference type="SMART" id="SM00666">
    <property type="entry name" value="PB1"/>
    <property type="match status" value="1"/>
</dbReference>